<evidence type="ECO:0000259" key="4">
    <source>
        <dbReference type="PROSITE" id="PS51767"/>
    </source>
</evidence>
<dbReference type="SUPFAM" id="SSF50630">
    <property type="entry name" value="Acid proteases"/>
    <property type="match status" value="1"/>
</dbReference>
<evidence type="ECO:0000256" key="1">
    <source>
        <dbReference type="SAM" id="MobiDB-lite"/>
    </source>
</evidence>
<dbReference type="InterPro" id="IPR033121">
    <property type="entry name" value="PEPTIDASE_A1"/>
</dbReference>
<dbReference type="Gene3D" id="2.40.70.10">
    <property type="entry name" value="Acid Proteases"/>
    <property type="match status" value="1"/>
</dbReference>
<dbReference type="OrthoDB" id="3246at2759"/>
<keyword evidence="6" id="KW-1185">Reference proteome</keyword>
<sequence length="689" mass="69779">MNPPWHRSRYQLLAAALVFTTGVAATPQAAAASGLAAARFFLPTAVAQVAPPPPPSPSADNFTEIPLLGGLLHKGDYAVAATLGGQALRLKVDSATGSVMVGRAGCEFCPTSIAKYDDAASPAATGAANPSNATVVACGDPMCGAETPGSEPDGGQCKALDCKECSDTGACCAPDQVGDCWFARAGRRRAGTGRLGRDVLALAGAGGGDGVTANVTFGGMDIIEGPIFPNGADGTLGIGLDPSACEPSCTRPFAAEVGAGDGGVGVCVNLVGGALTFGGVNESHIAPGVSMSWFDVTPLADKEAPDEPPIRRKWLTPVASSMRVGTATVDAPAVKTALWTTVTPFLALSPTLFVDIFKELQKGYCDLDEHLCGEHTWFTPQSCLRLPDSVMEGMPNLTFTVGGPDDAAPLDVVVTPEDYLLPYPQGDKLYHCLSLVAVSMDSRDEQLIFGTSVLRKYVSYFDRVGARLGLAPASGACGSSVPSEEGLMSTDADDGAGSDARSGGSALDHKAPLITADGLLGEAANSSESSAADGGANTDGTASPDAVSGGEDATLGMSPAGALASCAAHTTCAGCAAADEVCAYNIKAGTCQVRDPTVAAVDLPYPLCVGGGCVCSAATTGGGLAPLRGRLGTGLGVAVVVAITAAVGWWCWRARRRRREAGGSADPYALVVDEEASDEGFDVLGRLPR</sequence>
<evidence type="ECO:0000313" key="6">
    <source>
        <dbReference type="Proteomes" id="UP000218209"/>
    </source>
</evidence>
<reference evidence="5 6" key="1">
    <citation type="submission" date="2017-03" db="EMBL/GenBank/DDBJ databases">
        <title>WGS assembly of Porphyra umbilicalis.</title>
        <authorList>
            <person name="Brawley S.H."/>
            <person name="Blouin N.A."/>
            <person name="Ficko-Blean E."/>
            <person name="Wheeler G.L."/>
            <person name="Lohr M."/>
            <person name="Goodson H.V."/>
            <person name="Jenkins J.W."/>
            <person name="Blaby-Haas C.E."/>
            <person name="Helliwell K.E."/>
            <person name="Chan C."/>
            <person name="Marriage T."/>
            <person name="Bhattacharya D."/>
            <person name="Klein A.S."/>
            <person name="Badis Y."/>
            <person name="Brodie J."/>
            <person name="Cao Y."/>
            <person name="Collen J."/>
            <person name="Dittami S.M."/>
            <person name="Gachon C.M."/>
            <person name="Green B.R."/>
            <person name="Karpowicz S."/>
            <person name="Kim J.W."/>
            <person name="Kudahl U."/>
            <person name="Lin S."/>
            <person name="Michel G."/>
            <person name="Mittag M."/>
            <person name="Olson B.J."/>
            <person name="Pangilinan J."/>
            <person name="Peng Y."/>
            <person name="Qiu H."/>
            <person name="Shu S."/>
            <person name="Singer J.T."/>
            <person name="Smith A.G."/>
            <person name="Sprecher B.N."/>
            <person name="Wagner V."/>
            <person name="Wang W."/>
            <person name="Wang Z.-Y."/>
            <person name="Yan J."/>
            <person name="Yarish C."/>
            <person name="Zoeuner-Riek S."/>
            <person name="Zhuang Y."/>
            <person name="Zou Y."/>
            <person name="Lindquist E.A."/>
            <person name="Grimwood J."/>
            <person name="Barry K."/>
            <person name="Rokhsar D.S."/>
            <person name="Schmutz J."/>
            <person name="Stiller J.W."/>
            <person name="Grossman A.R."/>
            <person name="Prochnik S.E."/>
        </authorList>
    </citation>
    <scope>NUCLEOTIDE SEQUENCE [LARGE SCALE GENOMIC DNA]</scope>
    <source>
        <strain evidence="5">4086291</strain>
    </source>
</reference>
<keyword evidence="2" id="KW-0812">Transmembrane</keyword>
<feature type="transmembrane region" description="Helical" evidence="2">
    <location>
        <begin position="631"/>
        <end position="652"/>
    </location>
</feature>
<protein>
    <recommendedName>
        <fullName evidence="4">Peptidase A1 domain-containing protein</fullName>
    </recommendedName>
</protein>
<evidence type="ECO:0000256" key="2">
    <source>
        <dbReference type="SAM" id="Phobius"/>
    </source>
</evidence>
<dbReference type="Proteomes" id="UP000218209">
    <property type="component" value="Unassembled WGS sequence"/>
</dbReference>
<keyword evidence="2" id="KW-1133">Transmembrane helix</keyword>
<dbReference type="Pfam" id="PF00026">
    <property type="entry name" value="Asp"/>
    <property type="match status" value="1"/>
</dbReference>
<keyword evidence="3" id="KW-0732">Signal</keyword>
<feature type="compositionally biased region" description="Low complexity" evidence="1">
    <location>
        <begin position="497"/>
        <end position="506"/>
    </location>
</feature>
<dbReference type="EMBL" id="KV918818">
    <property type="protein sequence ID" value="OSX78220.1"/>
    <property type="molecule type" value="Genomic_DNA"/>
</dbReference>
<evidence type="ECO:0000313" key="5">
    <source>
        <dbReference type="EMBL" id="OSX78220.1"/>
    </source>
</evidence>
<feature type="signal peptide" evidence="3">
    <location>
        <begin position="1"/>
        <end position="25"/>
    </location>
</feature>
<feature type="domain" description="Peptidase A1" evidence="4">
    <location>
        <begin position="77"/>
        <end position="471"/>
    </location>
</feature>
<keyword evidence="2" id="KW-0472">Membrane</keyword>
<gene>
    <name evidence="5" type="ORF">BU14_0116s0039</name>
</gene>
<proteinExistence type="predicted"/>
<feature type="chain" id="PRO_5013049876" description="Peptidase A1 domain-containing protein" evidence="3">
    <location>
        <begin position="26"/>
        <end position="689"/>
    </location>
</feature>
<feature type="compositionally biased region" description="Low complexity" evidence="1">
    <location>
        <begin position="525"/>
        <end position="543"/>
    </location>
</feature>
<accession>A0A1X6PBU7</accession>
<feature type="region of interest" description="Disordered" evidence="1">
    <location>
        <begin position="473"/>
        <end position="507"/>
    </location>
</feature>
<feature type="region of interest" description="Disordered" evidence="1">
    <location>
        <begin position="525"/>
        <end position="551"/>
    </location>
</feature>
<name>A0A1X6PBU7_PORUM</name>
<dbReference type="PROSITE" id="PS51767">
    <property type="entry name" value="PEPTIDASE_A1"/>
    <property type="match status" value="1"/>
</dbReference>
<evidence type="ECO:0000256" key="3">
    <source>
        <dbReference type="SAM" id="SignalP"/>
    </source>
</evidence>
<dbReference type="InterPro" id="IPR021109">
    <property type="entry name" value="Peptidase_aspartic_dom_sf"/>
</dbReference>
<dbReference type="AlphaFoldDB" id="A0A1X6PBU7"/>
<organism evidence="5 6">
    <name type="scientific">Porphyra umbilicalis</name>
    <name type="common">Purple laver</name>
    <name type="synonym">Red alga</name>
    <dbReference type="NCBI Taxonomy" id="2786"/>
    <lineage>
        <taxon>Eukaryota</taxon>
        <taxon>Rhodophyta</taxon>
        <taxon>Bangiophyceae</taxon>
        <taxon>Bangiales</taxon>
        <taxon>Bangiaceae</taxon>
        <taxon>Porphyra</taxon>
    </lineage>
</organism>